<dbReference type="EMBL" id="NESQ01000012">
    <property type="protein sequence ID" value="PUU83421.1"/>
    <property type="molecule type" value="Genomic_DNA"/>
</dbReference>
<protein>
    <submittedName>
        <fullName evidence="2">Uncharacterized protein</fullName>
    </submittedName>
</protein>
<comment type="caution">
    <text evidence="2">The sequence shown here is derived from an EMBL/GenBank/DDBJ whole genome shotgun (WGS) entry which is preliminary data.</text>
</comment>
<evidence type="ECO:0000313" key="2">
    <source>
        <dbReference type="EMBL" id="PUU83421.1"/>
    </source>
</evidence>
<gene>
    <name evidence="2" type="ORF">B9Z19DRAFT_1142634</name>
</gene>
<evidence type="ECO:0000256" key="1">
    <source>
        <dbReference type="SAM" id="MobiDB-lite"/>
    </source>
</evidence>
<name>A0A2T7A6Q8_TUBBO</name>
<dbReference type="STRING" id="42251.A0A2T7A6Q8"/>
<organism evidence="2 3">
    <name type="scientific">Tuber borchii</name>
    <name type="common">White truffle</name>
    <dbReference type="NCBI Taxonomy" id="42251"/>
    <lineage>
        <taxon>Eukaryota</taxon>
        <taxon>Fungi</taxon>
        <taxon>Dikarya</taxon>
        <taxon>Ascomycota</taxon>
        <taxon>Pezizomycotina</taxon>
        <taxon>Pezizomycetes</taxon>
        <taxon>Pezizales</taxon>
        <taxon>Tuberaceae</taxon>
        <taxon>Tuber</taxon>
    </lineage>
</organism>
<dbReference type="OrthoDB" id="5213862at2759"/>
<sequence>MWILDLAITPEQHTLPTQRGSSEERNGFLMSVEIEGKVSSGVGYAGQSPGISIDTSVLMDLLNGSKTTAARRDYVSLSRARASPSSCNVKEAVMAAIRKLKTIPSGLTRYPGEDRNVHLLLLTSQLDDGNRFTPGSLSRRLVLWARGEMDSSGWCVLLSTSGPWPNSKDSQGGKIPITVEEIASMLRTGTYLGEARTSSPIYAVREIRESSSWSVKPNTSASSRMKNGTSPSTIPWPELTRPVVEAFGETRTATGN</sequence>
<proteinExistence type="predicted"/>
<keyword evidence="3" id="KW-1185">Reference proteome</keyword>
<dbReference type="AlphaFoldDB" id="A0A2T7A6Q8"/>
<feature type="region of interest" description="Disordered" evidence="1">
    <location>
        <begin position="214"/>
        <end position="237"/>
    </location>
</feature>
<dbReference type="Proteomes" id="UP000244722">
    <property type="component" value="Unassembled WGS sequence"/>
</dbReference>
<reference evidence="2 3" key="1">
    <citation type="submission" date="2017-04" db="EMBL/GenBank/DDBJ databases">
        <title>Draft genome sequence of Tuber borchii Vittad., a whitish edible truffle.</title>
        <authorList>
            <consortium name="DOE Joint Genome Institute"/>
            <person name="Murat C."/>
            <person name="Kuo A."/>
            <person name="Barry K.W."/>
            <person name="Clum A."/>
            <person name="Dockter R.B."/>
            <person name="Fauchery L."/>
            <person name="Iotti M."/>
            <person name="Kohler A."/>
            <person name="Labutti K."/>
            <person name="Lindquist E.A."/>
            <person name="Lipzen A."/>
            <person name="Ohm R.A."/>
            <person name="Wang M."/>
            <person name="Grigoriev I.V."/>
            <person name="Zambonelli A."/>
            <person name="Martin F.M."/>
        </authorList>
    </citation>
    <scope>NUCLEOTIDE SEQUENCE [LARGE SCALE GENOMIC DNA]</scope>
    <source>
        <strain evidence="2 3">Tbo3840</strain>
    </source>
</reference>
<accession>A0A2T7A6Q8</accession>
<evidence type="ECO:0000313" key="3">
    <source>
        <dbReference type="Proteomes" id="UP000244722"/>
    </source>
</evidence>
<feature type="compositionally biased region" description="Polar residues" evidence="1">
    <location>
        <begin position="214"/>
        <end position="233"/>
    </location>
</feature>